<evidence type="ECO:0000313" key="2">
    <source>
        <dbReference type="EMBL" id="KAF8409790.1"/>
    </source>
</evidence>
<dbReference type="InterPro" id="IPR019446">
    <property type="entry name" value="BMT5-like"/>
</dbReference>
<dbReference type="OrthoDB" id="273345at2759"/>
<dbReference type="InterPro" id="IPR029063">
    <property type="entry name" value="SAM-dependent_MTases_sf"/>
</dbReference>
<keyword evidence="3" id="KW-1185">Reference proteome</keyword>
<dbReference type="GO" id="GO:0070042">
    <property type="term" value="F:rRNA (uridine-N3-)-methyltransferase activity"/>
    <property type="evidence" value="ECO:0007669"/>
    <property type="project" value="InterPro"/>
</dbReference>
<accession>A0A834ZLW8</accession>
<dbReference type="OMA" id="TKHWSSK"/>
<evidence type="ECO:0000259" key="1">
    <source>
        <dbReference type="Pfam" id="PF10354"/>
    </source>
</evidence>
<reference evidence="2 3" key="1">
    <citation type="submission" date="2020-04" db="EMBL/GenBank/DDBJ databases">
        <title>Plant Genome Project.</title>
        <authorList>
            <person name="Zhang R.-G."/>
        </authorList>
    </citation>
    <scope>NUCLEOTIDE SEQUENCE [LARGE SCALE GENOMIC DNA]</scope>
    <source>
        <strain evidence="2">YNK0</strain>
        <tissue evidence="2">Leaf</tissue>
    </source>
</reference>
<protein>
    <recommendedName>
        <fullName evidence="1">25S rRNA (uridine-N(3))-methyltransferase BMT5-like domain-containing protein</fullName>
    </recommendedName>
</protein>
<gene>
    <name evidence="2" type="ORF">HHK36_005869</name>
</gene>
<dbReference type="AlphaFoldDB" id="A0A834ZLW8"/>
<evidence type="ECO:0000313" key="3">
    <source>
        <dbReference type="Proteomes" id="UP000655225"/>
    </source>
</evidence>
<dbReference type="SUPFAM" id="SSF53335">
    <property type="entry name" value="S-adenosyl-L-methionine-dependent methyltransferases"/>
    <property type="match status" value="1"/>
</dbReference>
<dbReference type="PANTHER" id="PTHR11538:SF64">
    <property type="entry name" value="25S RRNA (URIDINE-N(3))-METHYLTRANSFERASE BMT5-LIKE DOMAIN-CONTAINING PROTEIN"/>
    <property type="match status" value="1"/>
</dbReference>
<sequence length="187" mass="21731">MVATSLDSKETLKTKHWSCVPHLKELKRLGCLVLHEVDVYDMDGHPTLMTMKFDRIIFNFPHAGHFPWLCERDDCLIEMHKELLMDFFRSACEMLTKGGEVHVSHRDDYPYKGWNIEELAKRAGLDLKDKVEFRKMDYPGYHNKRGGDIKSNKTFPLRECFTFKFSSSGEFNSLRKMMETGSGSNGL</sequence>
<proteinExistence type="predicted"/>
<dbReference type="Pfam" id="PF10354">
    <property type="entry name" value="BMT5-like"/>
    <property type="match status" value="1"/>
</dbReference>
<organism evidence="2 3">
    <name type="scientific">Tetracentron sinense</name>
    <name type="common">Spur-leaf</name>
    <dbReference type="NCBI Taxonomy" id="13715"/>
    <lineage>
        <taxon>Eukaryota</taxon>
        <taxon>Viridiplantae</taxon>
        <taxon>Streptophyta</taxon>
        <taxon>Embryophyta</taxon>
        <taxon>Tracheophyta</taxon>
        <taxon>Spermatophyta</taxon>
        <taxon>Magnoliopsida</taxon>
        <taxon>Trochodendrales</taxon>
        <taxon>Trochodendraceae</taxon>
        <taxon>Tetracentron</taxon>
    </lineage>
</organism>
<name>A0A834ZLW8_TETSI</name>
<dbReference type="GO" id="GO:0070475">
    <property type="term" value="P:rRNA base methylation"/>
    <property type="evidence" value="ECO:0007669"/>
    <property type="project" value="InterPro"/>
</dbReference>
<dbReference type="EMBL" id="JABCRI010000003">
    <property type="protein sequence ID" value="KAF8409790.1"/>
    <property type="molecule type" value="Genomic_DNA"/>
</dbReference>
<dbReference type="GO" id="GO:0005737">
    <property type="term" value="C:cytoplasm"/>
    <property type="evidence" value="ECO:0007669"/>
    <property type="project" value="TreeGrafter"/>
</dbReference>
<comment type="caution">
    <text evidence="2">The sequence shown here is derived from an EMBL/GenBank/DDBJ whole genome shotgun (WGS) entry which is preliminary data.</text>
</comment>
<dbReference type="Gene3D" id="3.40.50.150">
    <property type="entry name" value="Vaccinia Virus protein VP39"/>
    <property type="match status" value="1"/>
</dbReference>
<feature type="domain" description="25S rRNA (uridine-N(3))-methyltransferase BMT5-like" evidence="1">
    <location>
        <begin position="1"/>
        <end position="145"/>
    </location>
</feature>
<dbReference type="Proteomes" id="UP000655225">
    <property type="component" value="Unassembled WGS sequence"/>
</dbReference>
<dbReference type="PANTHER" id="PTHR11538">
    <property type="entry name" value="PHENYLALANYL-TRNA SYNTHETASE"/>
    <property type="match status" value="1"/>
</dbReference>